<protein>
    <recommendedName>
        <fullName evidence="4">GYF domain-containing protein</fullName>
    </recommendedName>
</protein>
<feature type="compositionally biased region" description="Polar residues" evidence="1">
    <location>
        <begin position="401"/>
        <end position="422"/>
    </location>
</feature>
<feature type="compositionally biased region" description="Low complexity" evidence="1">
    <location>
        <begin position="118"/>
        <end position="127"/>
    </location>
</feature>
<feature type="compositionally biased region" description="Basic and acidic residues" evidence="1">
    <location>
        <begin position="673"/>
        <end position="685"/>
    </location>
</feature>
<dbReference type="EMBL" id="CAJOBR010008528">
    <property type="protein sequence ID" value="CAF4880578.1"/>
    <property type="molecule type" value="Genomic_DNA"/>
</dbReference>
<feature type="compositionally biased region" description="Basic residues" evidence="1">
    <location>
        <begin position="649"/>
        <end position="658"/>
    </location>
</feature>
<dbReference type="Proteomes" id="UP000663848">
    <property type="component" value="Unassembled WGS sequence"/>
</dbReference>
<evidence type="ECO:0008006" key="4">
    <source>
        <dbReference type="Google" id="ProtNLM"/>
    </source>
</evidence>
<feature type="region of interest" description="Disordered" evidence="1">
    <location>
        <begin position="320"/>
        <end position="381"/>
    </location>
</feature>
<feature type="compositionally biased region" description="Low complexity" evidence="1">
    <location>
        <begin position="350"/>
        <end position="360"/>
    </location>
</feature>
<evidence type="ECO:0000256" key="1">
    <source>
        <dbReference type="SAM" id="MobiDB-lite"/>
    </source>
</evidence>
<gene>
    <name evidence="2" type="ORF">QYT958_LOCUS29326</name>
</gene>
<feature type="compositionally biased region" description="Low complexity" evidence="1">
    <location>
        <begin position="371"/>
        <end position="380"/>
    </location>
</feature>
<feature type="region of interest" description="Disordered" evidence="1">
    <location>
        <begin position="628"/>
        <end position="685"/>
    </location>
</feature>
<feature type="compositionally biased region" description="Polar residues" evidence="1">
    <location>
        <begin position="361"/>
        <end position="370"/>
    </location>
</feature>
<feature type="compositionally biased region" description="Low complexity" evidence="1">
    <location>
        <begin position="423"/>
        <end position="442"/>
    </location>
</feature>
<name>A0A821TY10_9BILA</name>
<feature type="compositionally biased region" description="Basic and acidic residues" evidence="1">
    <location>
        <begin position="128"/>
        <end position="137"/>
    </location>
</feature>
<feature type="region of interest" description="Disordered" evidence="1">
    <location>
        <begin position="397"/>
        <end position="504"/>
    </location>
</feature>
<sequence length="685" mass="77201">MPLPIVDPKPVTSPTMINPQLQAYFASQQQSQSQASLFSSNLANDPAIVYPQQPQLQRSTSTTNQQQPLFDELHQHSFRQIPSQSNTSGSSTTSFFGTTLSMPQSQKPDDIMTRLAQAMQSHGQQQQEKVEEQRRLDQQRREIDLERLKLTQQAEQLRVQREDEERRQFEQKQKFEEELRKKNEASVNSKNMIFDQMKEMAKTMDQKKQQQPVKPQVQPKVELDPFLAFQQSLQYQKDQQAKIEAQKAENVRRFQQQQQREHAQQLQQQQSFKLPETANWARQSSHSDQIQKLNFAEIQKQEQEEERRVRDAALAAQQLAKSDNVNIPSSSSSNKPGSWARTLFAGSTHNNNNNNNNRNNYLSSDQEITEPTSPDSPTTSFNQQATNAVLSILNIHPKSRSAASQQSAPWNATSATPSNTSLQDIQRQQQSQIEPKQTVQQPQPQPQPQQPTQLSSSGHSTPAWGGVFQQPTPPSSSSIFWGDTQPSPSPPAKPAATSNTKPLTPWTEIKSAAASSSSTTKSNLAHAELSKSEREVKCLFSTTRTQDALSKWTQTQFKDNLQAIDVPTLVQLLKDIDSSDEIIEYVQPYIGSVIKAREFASDFIVKRKQLANAEPELDNERLHELAMAPTSSNSGNGGDEGFQLASNGQKKKAKKTKGQKIDVKQLGFMVNNRPEHRDDIDKVPM</sequence>
<feature type="region of interest" description="Disordered" evidence="1">
    <location>
        <begin position="252"/>
        <end position="271"/>
    </location>
</feature>
<feature type="region of interest" description="Disordered" evidence="1">
    <location>
        <begin position="118"/>
        <end position="137"/>
    </location>
</feature>
<accession>A0A821TY10</accession>
<dbReference type="AlphaFoldDB" id="A0A821TY10"/>
<comment type="caution">
    <text evidence="2">The sequence shown here is derived from an EMBL/GenBank/DDBJ whole genome shotgun (WGS) entry which is preliminary data.</text>
</comment>
<evidence type="ECO:0000313" key="3">
    <source>
        <dbReference type="Proteomes" id="UP000663848"/>
    </source>
</evidence>
<reference evidence="2" key="1">
    <citation type="submission" date="2021-02" db="EMBL/GenBank/DDBJ databases">
        <authorList>
            <person name="Nowell W R."/>
        </authorList>
    </citation>
    <scope>NUCLEOTIDE SEQUENCE</scope>
</reference>
<proteinExistence type="predicted"/>
<evidence type="ECO:0000313" key="2">
    <source>
        <dbReference type="EMBL" id="CAF4880578.1"/>
    </source>
</evidence>
<organism evidence="2 3">
    <name type="scientific">Rotaria socialis</name>
    <dbReference type="NCBI Taxonomy" id="392032"/>
    <lineage>
        <taxon>Eukaryota</taxon>
        <taxon>Metazoa</taxon>
        <taxon>Spiralia</taxon>
        <taxon>Gnathifera</taxon>
        <taxon>Rotifera</taxon>
        <taxon>Eurotatoria</taxon>
        <taxon>Bdelloidea</taxon>
        <taxon>Philodinida</taxon>
        <taxon>Philodinidae</taxon>
        <taxon>Rotaria</taxon>
    </lineage>
</organism>